<dbReference type="eggNOG" id="ENOG502QRUY">
    <property type="taxonomic scope" value="Eukaryota"/>
</dbReference>
<dbReference type="EC" id="6.6.1.1" evidence="2"/>
<evidence type="ECO:0000256" key="1">
    <source>
        <dbReference type="ARBA" id="ARBA00005173"/>
    </source>
</evidence>
<dbReference type="AlphaFoldDB" id="M4DZQ3"/>
<feature type="domain" description="ChlI/MoxR AAA lid" evidence="3">
    <location>
        <begin position="264"/>
        <end position="323"/>
    </location>
</feature>
<dbReference type="InterPro" id="IPR041628">
    <property type="entry name" value="ChlI/MoxR_AAA_lid"/>
</dbReference>
<dbReference type="PANTHER" id="PTHR32039:SF9">
    <property type="entry name" value="MAGNESIUM-CHELATASE SUBUNIT CHLI-2, CHLOROPLASTIC"/>
    <property type="match status" value="1"/>
</dbReference>
<dbReference type="GO" id="GO:0009570">
    <property type="term" value="C:chloroplast stroma"/>
    <property type="evidence" value="ECO:0000318"/>
    <property type="project" value="GO_Central"/>
</dbReference>
<sequence length="338" mass="37543">MVSLLGTSPSSILSCPRLSSTPLTSPVCFRPGNTFGGKLYRRIQSETKKSRSRHHVLVTNVATGINSIEQAKKIDTKESARPVYPFAAIVGQDEMNLCLLLNVIDPKIGGVMIMGDRGTGKSTTVRSLVDLLPEITVVAGDPYNSDPRDPEFMGKEVRERVQKGEELDVMETKINMVDLPLGNPEEGELRPQLLDRFGMHAQVGTVRDAELRVKIVEERARFDSNPKEFRESYLEEQMKLQEQITSARSNLSGVEINQDLKVKISRVCAELDVDGLRGDIVTNRAARALAALKGRDHVTAEDVGIVIPNCLRHRLRKDPLESMDSGIVVTEKFYEVFS</sequence>
<proteinExistence type="predicted"/>
<reference evidence="4 5" key="1">
    <citation type="journal article" date="2011" name="Nat. Genet.">
        <title>The genome of the mesopolyploid crop species Brassica rapa.</title>
        <authorList>
            <consortium name="Brassica rapa Genome Sequencing Project Consortium"/>
            <person name="Wang X."/>
            <person name="Wang H."/>
            <person name="Wang J."/>
            <person name="Sun R."/>
            <person name="Wu J."/>
            <person name="Liu S."/>
            <person name="Bai Y."/>
            <person name="Mun J.H."/>
            <person name="Bancroft I."/>
            <person name="Cheng F."/>
            <person name="Huang S."/>
            <person name="Li X."/>
            <person name="Hua W."/>
            <person name="Wang J."/>
            <person name="Wang X."/>
            <person name="Freeling M."/>
            <person name="Pires J.C."/>
            <person name="Paterson A.H."/>
            <person name="Chalhoub B."/>
            <person name="Wang B."/>
            <person name="Hayward A."/>
            <person name="Sharpe A.G."/>
            <person name="Park B.S."/>
            <person name="Weisshaar B."/>
            <person name="Liu B."/>
            <person name="Li B."/>
            <person name="Liu B."/>
            <person name="Tong C."/>
            <person name="Song C."/>
            <person name="Duran C."/>
            <person name="Peng C."/>
            <person name="Geng C."/>
            <person name="Koh C."/>
            <person name="Lin C."/>
            <person name="Edwards D."/>
            <person name="Mu D."/>
            <person name="Shen D."/>
            <person name="Soumpourou E."/>
            <person name="Li F."/>
            <person name="Fraser F."/>
            <person name="Conant G."/>
            <person name="Lassalle G."/>
            <person name="King G.J."/>
            <person name="Bonnema G."/>
            <person name="Tang H."/>
            <person name="Wang H."/>
            <person name="Belcram H."/>
            <person name="Zhou H."/>
            <person name="Hirakawa H."/>
            <person name="Abe H."/>
            <person name="Guo H."/>
            <person name="Wang H."/>
            <person name="Jin H."/>
            <person name="Parkin I.A."/>
            <person name="Batley J."/>
            <person name="Kim J.S."/>
            <person name="Just J."/>
            <person name="Li J."/>
            <person name="Xu J."/>
            <person name="Deng J."/>
            <person name="Kim J.A."/>
            <person name="Li J."/>
            <person name="Yu J."/>
            <person name="Meng J."/>
            <person name="Wang J."/>
            <person name="Min J."/>
            <person name="Poulain J."/>
            <person name="Wang J."/>
            <person name="Hatakeyama K."/>
            <person name="Wu K."/>
            <person name="Wang L."/>
            <person name="Fang L."/>
            <person name="Trick M."/>
            <person name="Links M.G."/>
            <person name="Zhao M."/>
            <person name="Jin M."/>
            <person name="Ramchiary N."/>
            <person name="Drou N."/>
            <person name="Berkman P.J."/>
            <person name="Cai Q."/>
            <person name="Huang Q."/>
            <person name="Li R."/>
            <person name="Tabata S."/>
            <person name="Cheng S."/>
            <person name="Zhang S."/>
            <person name="Zhang S."/>
            <person name="Huang S."/>
            <person name="Sato S."/>
            <person name="Sun S."/>
            <person name="Kwon S.J."/>
            <person name="Choi S.R."/>
            <person name="Lee T.H."/>
            <person name="Fan W."/>
            <person name="Zhao X."/>
            <person name="Tan X."/>
            <person name="Xu X."/>
            <person name="Wang Y."/>
            <person name="Qiu Y."/>
            <person name="Yin Y."/>
            <person name="Li Y."/>
            <person name="Du Y."/>
            <person name="Liao Y."/>
            <person name="Lim Y."/>
            <person name="Narusaka Y."/>
            <person name="Wang Y."/>
            <person name="Wang Z."/>
            <person name="Li Z."/>
            <person name="Wang Z."/>
            <person name="Xiong Z."/>
            <person name="Zhang Z."/>
        </authorList>
    </citation>
    <scope>NUCLEOTIDE SEQUENCE [LARGE SCALE GENOMIC DNA]</scope>
    <source>
        <strain evidence="4 5">cv. Chiifu-401-42</strain>
    </source>
</reference>
<dbReference type="InParanoid" id="M4DZQ3"/>
<comment type="pathway">
    <text evidence="1">Porphyrin-containing compound metabolism; chlorophyll biosynthesis.</text>
</comment>
<dbReference type="Gene3D" id="3.40.50.300">
    <property type="entry name" value="P-loop containing nucleotide triphosphate hydrolases"/>
    <property type="match status" value="1"/>
</dbReference>
<evidence type="ECO:0000259" key="3">
    <source>
        <dbReference type="Pfam" id="PF17863"/>
    </source>
</evidence>
<dbReference type="GO" id="GO:0015995">
    <property type="term" value="P:chlorophyll biosynthetic process"/>
    <property type="evidence" value="ECO:0000318"/>
    <property type="project" value="GO_Central"/>
</dbReference>
<reference evidence="4" key="3">
    <citation type="submission" date="2023-03" db="UniProtKB">
        <authorList>
            <consortium name="EnsemblPlants"/>
        </authorList>
    </citation>
    <scope>IDENTIFICATION</scope>
    <source>
        <strain evidence="4">cv. Chiifu-401-42</strain>
    </source>
</reference>
<keyword evidence="5" id="KW-1185">Reference proteome</keyword>
<name>M4DZQ3_BRACM</name>
<dbReference type="EnsemblPlants" id="Bra022000.1">
    <property type="protein sequence ID" value="Bra022000.1-P"/>
    <property type="gene ID" value="Bra022000"/>
</dbReference>
<dbReference type="STRING" id="51351.M4DZQ3"/>
<dbReference type="HOGENOM" id="CLU_016684_0_0_1"/>
<dbReference type="Proteomes" id="UP000011750">
    <property type="component" value="Chromosome A02"/>
</dbReference>
<dbReference type="FunFam" id="1.10.8.80:FF:000001">
    <property type="entry name" value="Mg-protoporphyrin IX chelatase"/>
    <property type="match status" value="1"/>
</dbReference>
<dbReference type="Gene3D" id="1.10.8.80">
    <property type="entry name" value="Magnesium chelatase subunit I, C-Terminal domain"/>
    <property type="match status" value="1"/>
</dbReference>
<dbReference type="InterPro" id="IPR045006">
    <property type="entry name" value="CHLI-like"/>
</dbReference>
<dbReference type="PANTHER" id="PTHR32039">
    <property type="entry name" value="MAGNESIUM-CHELATASE SUBUNIT CHLI"/>
    <property type="match status" value="1"/>
</dbReference>
<evidence type="ECO:0000313" key="5">
    <source>
        <dbReference type="Proteomes" id="UP000011750"/>
    </source>
</evidence>
<dbReference type="GO" id="GO:0016851">
    <property type="term" value="F:magnesium chelatase activity"/>
    <property type="evidence" value="ECO:0007669"/>
    <property type="project" value="UniProtKB-EC"/>
</dbReference>
<dbReference type="SUPFAM" id="SSF52540">
    <property type="entry name" value="P-loop containing nucleoside triphosphate hydrolases"/>
    <property type="match status" value="1"/>
</dbReference>
<accession>M4DZQ3</accession>
<reference evidence="4 5" key="2">
    <citation type="journal article" date="2018" name="Hortic Res">
        <title>Improved Brassica rapa reference genome by single-molecule sequencing and chromosome conformation capture technologies.</title>
        <authorList>
            <person name="Zhang L."/>
            <person name="Cai X."/>
            <person name="Wu J."/>
            <person name="Liu M."/>
            <person name="Grob S."/>
            <person name="Cheng F."/>
            <person name="Liang J."/>
            <person name="Cai C."/>
            <person name="Liu Z."/>
            <person name="Liu B."/>
            <person name="Wang F."/>
            <person name="Li S."/>
            <person name="Liu F."/>
            <person name="Li X."/>
            <person name="Cheng L."/>
            <person name="Yang W."/>
            <person name="Li M.H."/>
            <person name="Grossniklaus U."/>
            <person name="Zheng H."/>
            <person name="Wang X."/>
        </authorList>
    </citation>
    <scope>NUCLEOTIDE SEQUENCE [LARGE SCALE GENOMIC DNA]</scope>
    <source>
        <strain evidence="4 5">cv. Chiifu-401-42</strain>
    </source>
</reference>
<dbReference type="OMA" id="VCFRPGN"/>
<dbReference type="Gramene" id="Bra022000.1">
    <property type="protein sequence ID" value="Bra022000.1-P"/>
    <property type="gene ID" value="Bra022000"/>
</dbReference>
<dbReference type="Pfam" id="PF17863">
    <property type="entry name" value="AAA_lid_2"/>
    <property type="match status" value="1"/>
</dbReference>
<protein>
    <recommendedName>
        <fullName evidence="2">magnesium chelatase</fullName>
        <ecNumber evidence="2">6.6.1.1</ecNumber>
    </recommendedName>
</protein>
<evidence type="ECO:0000313" key="4">
    <source>
        <dbReference type="EnsemblPlants" id="Bra022000.1-P"/>
    </source>
</evidence>
<organism evidence="4 5">
    <name type="scientific">Brassica campestris</name>
    <name type="common">Field mustard</name>
    <dbReference type="NCBI Taxonomy" id="3711"/>
    <lineage>
        <taxon>Eukaryota</taxon>
        <taxon>Viridiplantae</taxon>
        <taxon>Streptophyta</taxon>
        <taxon>Embryophyta</taxon>
        <taxon>Tracheophyta</taxon>
        <taxon>Spermatophyta</taxon>
        <taxon>Magnoliopsida</taxon>
        <taxon>eudicotyledons</taxon>
        <taxon>Gunneridae</taxon>
        <taxon>Pentapetalae</taxon>
        <taxon>rosids</taxon>
        <taxon>malvids</taxon>
        <taxon>Brassicales</taxon>
        <taxon>Brassicaceae</taxon>
        <taxon>Brassiceae</taxon>
        <taxon>Brassica</taxon>
    </lineage>
</organism>
<dbReference type="InterPro" id="IPR027417">
    <property type="entry name" value="P-loop_NTPase"/>
</dbReference>
<evidence type="ECO:0000256" key="2">
    <source>
        <dbReference type="ARBA" id="ARBA00012825"/>
    </source>
</evidence>